<dbReference type="Pfam" id="PF04909">
    <property type="entry name" value="Amidohydro_2"/>
    <property type="match status" value="1"/>
</dbReference>
<dbReference type="SUPFAM" id="SSF51556">
    <property type="entry name" value="Metallo-dependent hydrolases"/>
    <property type="match status" value="1"/>
</dbReference>
<reference evidence="13 14" key="1">
    <citation type="submission" date="2019-04" db="EMBL/GenBank/DDBJ databases">
        <title>Friends and foes A comparative genomics study of 23 Aspergillus species from section Flavi.</title>
        <authorList>
            <consortium name="DOE Joint Genome Institute"/>
            <person name="Kjaerbolling I."/>
            <person name="Vesth T."/>
            <person name="Frisvad J.C."/>
            <person name="Nybo J.L."/>
            <person name="Theobald S."/>
            <person name="Kildgaard S."/>
            <person name="Isbrandt T."/>
            <person name="Kuo A."/>
            <person name="Sato A."/>
            <person name="Lyhne E.K."/>
            <person name="Kogle M.E."/>
            <person name="Wiebenga A."/>
            <person name="Kun R.S."/>
            <person name="Lubbers R.J."/>
            <person name="Makela M.R."/>
            <person name="Barry K."/>
            <person name="Chovatia M."/>
            <person name="Clum A."/>
            <person name="Daum C."/>
            <person name="Haridas S."/>
            <person name="He G."/>
            <person name="LaButti K."/>
            <person name="Lipzen A."/>
            <person name="Mondo S."/>
            <person name="Riley R."/>
            <person name="Salamov A."/>
            <person name="Simmons B.A."/>
            <person name="Magnuson J.K."/>
            <person name="Henrissat B."/>
            <person name="Mortensen U.H."/>
            <person name="Larsen T.O."/>
            <person name="Devries R.P."/>
            <person name="Grigoriev I.V."/>
            <person name="Machida M."/>
            <person name="Baker S.E."/>
            <person name="Andersen M.R."/>
        </authorList>
    </citation>
    <scope>NUCLEOTIDE SEQUENCE [LARGE SCALE GENOMIC DNA]</scope>
    <source>
        <strain evidence="13 14">CBS 151.66</strain>
    </source>
</reference>
<dbReference type="InterPro" id="IPR032466">
    <property type="entry name" value="Metal_Hydrolase"/>
</dbReference>
<sequence length="385" mass="43571">MKFHDCRRLLRIDLHTHIMPPSLPDLSLYPSSSPDSPWLSLRPNTRNLEDIDMYVGDRFFRTVNRNCYDANTRLAEMDAAGTDTQVLSTIPILFFYDQPAEPVTILARHLNDHIAGLCAQHPTRFLGLATVPLQDIPAAVAELHRAKKELGLHGVEIGTTIDGMTLDDRQLDPFWQACEDLQMPVFIHPLGYTWPKDNPKLWSKYWSSWLVGMPSETALALHLILCSGTLLRFPRLRLCFAHAGGSFPALMGRIQHGYDCRPDLVATDAGGVTPTEHVTVGDNIWIDSLTHDVDLLEYLVKKVGSQRIVMGSDYPFPLGEVPEAGRMIARDKRVEKFLSWRQRADMLAGNALRFLNLDSDAWWKGLMETRWTALEKGHIPKYYAS</sequence>
<protein>
    <recommendedName>
        <fullName evidence="5">2-amino-3-carboxymuconate-6-semialdehyde decarboxylase</fullName>
        <ecNumber evidence="4">4.1.1.45</ecNumber>
    </recommendedName>
    <alternativeName>
        <fullName evidence="10">Picolinate carboxylase</fullName>
    </alternativeName>
</protein>
<comment type="subunit">
    <text evidence="3">Monomer.</text>
</comment>
<evidence type="ECO:0000256" key="6">
    <source>
        <dbReference type="ARBA" id="ARBA00022723"/>
    </source>
</evidence>
<evidence type="ECO:0000256" key="5">
    <source>
        <dbReference type="ARBA" id="ARBA00021214"/>
    </source>
</evidence>
<keyword evidence="7 11" id="KW-0210">Decarboxylase</keyword>
<keyword evidence="9 11" id="KW-0456">Lyase</keyword>
<organism evidence="13 14">
    <name type="scientific">Aspergillus leporis</name>
    <dbReference type="NCBI Taxonomy" id="41062"/>
    <lineage>
        <taxon>Eukaryota</taxon>
        <taxon>Fungi</taxon>
        <taxon>Dikarya</taxon>
        <taxon>Ascomycota</taxon>
        <taxon>Pezizomycotina</taxon>
        <taxon>Eurotiomycetes</taxon>
        <taxon>Eurotiomycetidae</taxon>
        <taxon>Eurotiales</taxon>
        <taxon>Aspergillaceae</taxon>
        <taxon>Aspergillus</taxon>
        <taxon>Aspergillus subgen. Circumdati</taxon>
    </lineage>
</organism>
<dbReference type="PANTHER" id="PTHR21240">
    <property type="entry name" value="2-AMINO-3-CARBOXYLMUCONATE-6-SEMIALDEHYDE DECARBOXYLASE"/>
    <property type="match status" value="1"/>
</dbReference>
<dbReference type="EMBL" id="ML732212">
    <property type="protein sequence ID" value="KAB8074304.1"/>
    <property type="molecule type" value="Genomic_DNA"/>
</dbReference>
<dbReference type="InterPro" id="IPR032465">
    <property type="entry name" value="ACMSD"/>
</dbReference>
<dbReference type="GO" id="GO:0005829">
    <property type="term" value="C:cytosol"/>
    <property type="evidence" value="ECO:0007669"/>
    <property type="project" value="TreeGrafter"/>
</dbReference>
<dbReference type="OrthoDB" id="2832284at2759"/>
<gene>
    <name evidence="13" type="ORF">BDV29DRAFT_201410</name>
</gene>
<dbReference type="PANTHER" id="PTHR21240:SF27">
    <property type="entry name" value="2-AMINO-3-CARBOXYMUCONATE-6-SEMIALDEHYDE DECARBOXYLASE"/>
    <property type="match status" value="1"/>
</dbReference>
<evidence type="ECO:0000256" key="9">
    <source>
        <dbReference type="ARBA" id="ARBA00023239"/>
    </source>
</evidence>
<feature type="domain" description="Amidohydrolase-related" evidence="12">
    <location>
        <begin position="12"/>
        <end position="357"/>
    </location>
</feature>
<dbReference type="InterPro" id="IPR006680">
    <property type="entry name" value="Amidohydro-rel"/>
</dbReference>
<evidence type="ECO:0000313" key="14">
    <source>
        <dbReference type="Proteomes" id="UP000326565"/>
    </source>
</evidence>
<dbReference type="AlphaFoldDB" id="A0A5N5X485"/>
<dbReference type="GO" id="GO:0019748">
    <property type="term" value="P:secondary metabolic process"/>
    <property type="evidence" value="ECO:0007669"/>
    <property type="project" value="TreeGrafter"/>
</dbReference>
<keyword evidence="8" id="KW-0862">Zinc</keyword>
<keyword evidence="14" id="KW-1185">Reference proteome</keyword>
<evidence type="ECO:0000313" key="13">
    <source>
        <dbReference type="EMBL" id="KAB8074304.1"/>
    </source>
</evidence>
<dbReference type="EC" id="4.1.1.45" evidence="4"/>
<name>A0A5N5X485_9EURO</name>
<evidence type="ECO:0000256" key="7">
    <source>
        <dbReference type="ARBA" id="ARBA00022793"/>
    </source>
</evidence>
<evidence type="ECO:0000256" key="8">
    <source>
        <dbReference type="ARBA" id="ARBA00022833"/>
    </source>
</evidence>
<comment type="pathway">
    <text evidence="1">Secondary metabolite metabolism; quinolate metabolism.</text>
</comment>
<accession>A0A5N5X485</accession>
<dbReference type="Proteomes" id="UP000326565">
    <property type="component" value="Unassembled WGS sequence"/>
</dbReference>
<dbReference type="GO" id="GO:0016787">
    <property type="term" value="F:hydrolase activity"/>
    <property type="evidence" value="ECO:0007669"/>
    <property type="project" value="InterPro"/>
</dbReference>
<dbReference type="GO" id="GO:0046872">
    <property type="term" value="F:metal ion binding"/>
    <property type="evidence" value="ECO:0007669"/>
    <property type="project" value="UniProtKB-KW"/>
</dbReference>
<dbReference type="Gene3D" id="3.20.20.140">
    <property type="entry name" value="Metal-dependent hydrolases"/>
    <property type="match status" value="1"/>
</dbReference>
<proteinExistence type="inferred from homology"/>
<evidence type="ECO:0000256" key="4">
    <source>
        <dbReference type="ARBA" id="ARBA00012365"/>
    </source>
</evidence>
<evidence type="ECO:0000256" key="2">
    <source>
        <dbReference type="ARBA" id="ARBA00005871"/>
    </source>
</evidence>
<keyword evidence="6" id="KW-0479">Metal-binding</keyword>
<evidence type="ECO:0000256" key="1">
    <source>
        <dbReference type="ARBA" id="ARBA00005079"/>
    </source>
</evidence>
<evidence type="ECO:0000256" key="3">
    <source>
        <dbReference type="ARBA" id="ARBA00011245"/>
    </source>
</evidence>
<comment type="similarity">
    <text evidence="2">Belongs to the metallo-dependent hydrolases superfamily. ACMSD family.</text>
</comment>
<evidence type="ECO:0000259" key="12">
    <source>
        <dbReference type="Pfam" id="PF04909"/>
    </source>
</evidence>
<evidence type="ECO:0000256" key="10">
    <source>
        <dbReference type="ARBA" id="ARBA00031120"/>
    </source>
</evidence>
<evidence type="ECO:0000256" key="11">
    <source>
        <dbReference type="RuleBase" id="RU366045"/>
    </source>
</evidence>
<dbReference type="GO" id="GO:0001760">
    <property type="term" value="F:aminocarboxymuconate-semialdehyde decarboxylase activity"/>
    <property type="evidence" value="ECO:0007669"/>
    <property type="project" value="UniProtKB-EC"/>
</dbReference>